<gene>
    <name evidence="1" type="ORF">L596_017577</name>
</gene>
<reference evidence="1 2" key="2">
    <citation type="journal article" date="2019" name="G3 (Bethesda)">
        <title>Hybrid Assembly of the Genome of the Entomopathogenic Nematode Steinernema carpocapsae Identifies the X-Chromosome.</title>
        <authorList>
            <person name="Serra L."/>
            <person name="Macchietto M."/>
            <person name="Macias-Munoz A."/>
            <person name="McGill C.J."/>
            <person name="Rodriguez I.M."/>
            <person name="Rodriguez B."/>
            <person name="Murad R."/>
            <person name="Mortazavi A."/>
        </authorList>
    </citation>
    <scope>NUCLEOTIDE SEQUENCE [LARGE SCALE GENOMIC DNA]</scope>
    <source>
        <strain evidence="1 2">ALL</strain>
    </source>
</reference>
<dbReference type="Proteomes" id="UP000298663">
    <property type="component" value="Unassembled WGS sequence"/>
</dbReference>
<evidence type="ECO:0000313" key="2">
    <source>
        <dbReference type="Proteomes" id="UP000298663"/>
    </source>
</evidence>
<organism evidence="1 2">
    <name type="scientific">Steinernema carpocapsae</name>
    <name type="common">Entomopathogenic nematode</name>
    <dbReference type="NCBI Taxonomy" id="34508"/>
    <lineage>
        <taxon>Eukaryota</taxon>
        <taxon>Metazoa</taxon>
        <taxon>Ecdysozoa</taxon>
        <taxon>Nematoda</taxon>
        <taxon>Chromadorea</taxon>
        <taxon>Rhabditida</taxon>
        <taxon>Tylenchina</taxon>
        <taxon>Panagrolaimomorpha</taxon>
        <taxon>Strongyloidoidea</taxon>
        <taxon>Steinernematidae</taxon>
        <taxon>Steinernema</taxon>
    </lineage>
</organism>
<protein>
    <submittedName>
        <fullName evidence="1">Uncharacterized protein</fullName>
    </submittedName>
</protein>
<keyword evidence="2" id="KW-1185">Reference proteome</keyword>
<accession>A0A4U5N2U3</accession>
<proteinExistence type="predicted"/>
<sequence length="85" mass="10017">MPARPRNPGFMSAPKTPIRRLHRYCRKTRVSPGARQYFRRSLLTDCLKNASVSFGSHFESRLDKSFEAKHLSSMHFRNFHVYRSC</sequence>
<name>A0A4U5N2U3_STECR</name>
<reference evidence="1 2" key="1">
    <citation type="journal article" date="2015" name="Genome Biol.">
        <title>Comparative genomics of Steinernema reveals deeply conserved gene regulatory networks.</title>
        <authorList>
            <person name="Dillman A.R."/>
            <person name="Macchietto M."/>
            <person name="Porter C.F."/>
            <person name="Rogers A."/>
            <person name="Williams B."/>
            <person name="Antoshechkin I."/>
            <person name="Lee M.M."/>
            <person name="Goodwin Z."/>
            <person name="Lu X."/>
            <person name="Lewis E.E."/>
            <person name="Goodrich-Blair H."/>
            <person name="Stock S.P."/>
            <person name="Adams B.J."/>
            <person name="Sternberg P.W."/>
            <person name="Mortazavi A."/>
        </authorList>
    </citation>
    <scope>NUCLEOTIDE SEQUENCE [LARGE SCALE GENOMIC DNA]</scope>
    <source>
        <strain evidence="1 2">ALL</strain>
    </source>
</reference>
<evidence type="ECO:0000313" key="1">
    <source>
        <dbReference type="EMBL" id="TKR76442.1"/>
    </source>
</evidence>
<comment type="caution">
    <text evidence="1">The sequence shown here is derived from an EMBL/GenBank/DDBJ whole genome shotgun (WGS) entry which is preliminary data.</text>
</comment>
<dbReference type="EMBL" id="AZBU02000005">
    <property type="protein sequence ID" value="TKR76442.1"/>
    <property type="molecule type" value="Genomic_DNA"/>
</dbReference>
<dbReference type="AlphaFoldDB" id="A0A4U5N2U3"/>